<dbReference type="InterPro" id="IPR050135">
    <property type="entry name" value="dGTPase-like"/>
</dbReference>
<reference evidence="2 3" key="1">
    <citation type="journal article" date="2003" name="Nature">
        <title>The genome of a motile marine Synechococcus.</title>
        <authorList>
            <person name="Palenik B."/>
            <person name="Brahamsha B."/>
            <person name="Larimer F."/>
            <person name="Land M."/>
            <person name="Hauser L."/>
            <person name="Chain P."/>
            <person name="Lamerdin J."/>
            <person name="Regala W."/>
            <person name="Allen E.A."/>
            <person name="McCarren J."/>
            <person name="Paulsen I."/>
            <person name="Dufresne A."/>
            <person name="Partensky F."/>
            <person name="Webb E."/>
            <person name="Waterbury J."/>
        </authorList>
    </citation>
    <scope>NUCLEOTIDE SEQUENCE [LARGE SCALE GENOMIC DNA]</scope>
    <source>
        <strain evidence="2 3">WH8102</strain>
    </source>
</reference>
<dbReference type="GO" id="GO:0008832">
    <property type="term" value="F:dGTPase activity"/>
    <property type="evidence" value="ECO:0007669"/>
    <property type="project" value="TreeGrafter"/>
</dbReference>
<dbReference type="AlphaFoldDB" id="Q7U4U4"/>
<evidence type="ECO:0000313" key="2">
    <source>
        <dbReference type="EMBL" id="CAE08484.1"/>
    </source>
</evidence>
<dbReference type="Pfam" id="PF01966">
    <property type="entry name" value="HD"/>
    <property type="match status" value="1"/>
</dbReference>
<evidence type="ECO:0000313" key="3">
    <source>
        <dbReference type="Proteomes" id="UP000001422"/>
    </source>
</evidence>
<dbReference type="STRING" id="84588.SYNW1969"/>
<feature type="domain" description="HD" evidence="1">
    <location>
        <begin position="58"/>
        <end position="175"/>
    </location>
</feature>
<dbReference type="SMART" id="SM00471">
    <property type="entry name" value="HDc"/>
    <property type="match status" value="1"/>
</dbReference>
<dbReference type="EMBL" id="BX569694">
    <property type="protein sequence ID" value="CAE08484.1"/>
    <property type="molecule type" value="Genomic_DNA"/>
</dbReference>
<organism evidence="2 3">
    <name type="scientific">Parasynechococcus marenigrum (strain WH8102)</name>
    <dbReference type="NCBI Taxonomy" id="84588"/>
    <lineage>
        <taxon>Bacteria</taxon>
        <taxon>Bacillati</taxon>
        <taxon>Cyanobacteriota</taxon>
        <taxon>Cyanophyceae</taxon>
        <taxon>Synechococcales</taxon>
        <taxon>Prochlorococcaceae</taxon>
        <taxon>Parasynechococcus</taxon>
        <taxon>Parasynechococcus marenigrum</taxon>
    </lineage>
</organism>
<proteinExistence type="predicted"/>
<evidence type="ECO:0000259" key="1">
    <source>
        <dbReference type="PROSITE" id="PS51831"/>
    </source>
</evidence>
<dbReference type="KEGG" id="syw:SYNW1969"/>
<dbReference type="CDD" id="cd00077">
    <property type="entry name" value="HDc"/>
    <property type="match status" value="1"/>
</dbReference>
<dbReference type="Pfam" id="PF19276">
    <property type="entry name" value="HD_assoc_2"/>
    <property type="match status" value="1"/>
</dbReference>
<dbReference type="InterPro" id="IPR045509">
    <property type="entry name" value="HD_assoc_2"/>
</dbReference>
<sequence length="423" mass="48026">MSQRTYHDPLHRGIQLDSHRPGEAMVMALVETAPFQRLRRVRQLGPAFLTFHGAESSRFTHSLGVFHLARQAFERLLKLSPDLEPHRPLLYAAALLHDIGHGPLSHTGEEMFGLHHESWSARIAQNHPQIQACLDQEDQGTAQAVAALLEHGQAPHPVVKRLVSSQLDCDRLDYLLRDSYSTGTRYGQLDLERIMAGLTLSPDGDLAIHPKGLMAVEHYLVVRNLMYRSVYNHRLNVVCNWLLERLVRLARQLGPALVWADGVMQRWLWNAEELDLDSFLANDDVRTGYHLQRWQEEGPPALASLCRRFRERDLLKATAVTQLTREEQLQALAVAGRLAEQRGIDPSLSCGLRHQELRGYHPYRGGLRLWDGEQMQALEEASPLVASLATPAATSWLIHPREIQKELRRTMDVEWGSSLTSDR</sequence>
<dbReference type="PANTHER" id="PTHR11373:SF4">
    <property type="entry name" value="DEOXYNUCLEOSIDE TRIPHOSPHATE TRIPHOSPHOHYDROLASE SAMHD1"/>
    <property type="match status" value="1"/>
</dbReference>
<dbReference type="PANTHER" id="PTHR11373">
    <property type="entry name" value="DEOXYNUCLEOSIDE TRIPHOSPHATE TRIPHOSPHOHYDROLASE"/>
    <property type="match status" value="1"/>
</dbReference>
<dbReference type="InterPro" id="IPR003607">
    <property type="entry name" value="HD/PDEase_dom"/>
</dbReference>
<dbReference type="SUPFAM" id="SSF109604">
    <property type="entry name" value="HD-domain/PDEase-like"/>
    <property type="match status" value="1"/>
</dbReference>
<dbReference type="GO" id="GO:0006203">
    <property type="term" value="P:dGTP catabolic process"/>
    <property type="evidence" value="ECO:0007669"/>
    <property type="project" value="TreeGrafter"/>
</dbReference>
<dbReference type="PROSITE" id="PS51831">
    <property type="entry name" value="HD"/>
    <property type="match status" value="1"/>
</dbReference>
<name>Q7U4U4_PARMW</name>
<dbReference type="eggNOG" id="COG1078">
    <property type="taxonomic scope" value="Bacteria"/>
</dbReference>
<gene>
    <name evidence="2" type="ordered locus">SYNW1969</name>
</gene>
<dbReference type="Gene3D" id="1.10.3210.10">
    <property type="entry name" value="Hypothetical protein af1432"/>
    <property type="match status" value="1"/>
</dbReference>
<dbReference type="Proteomes" id="UP000001422">
    <property type="component" value="Chromosome"/>
</dbReference>
<accession>Q7U4U4</accession>
<protein>
    <recommendedName>
        <fullName evidence="1">HD domain-containing protein</fullName>
    </recommendedName>
</protein>
<dbReference type="InterPro" id="IPR006674">
    <property type="entry name" value="HD_domain"/>
</dbReference>
<dbReference type="HOGENOM" id="CLU_026821_0_0_3"/>
<dbReference type="RefSeq" id="WP_011128827.1">
    <property type="nucleotide sequence ID" value="NC_005070.1"/>
</dbReference>
<keyword evidence="3" id="KW-1185">Reference proteome</keyword>